<sequence length="558" mass="62587">MSWKKFWIGTLIVMVAGLGFYSFNRDQKNFEIAKNLEIYYSLFRELNTFYVDDVNPNKLVKTSIDEMLQSLDPYTNYISEDQMEDFRFMTTGEYAGIGALIGLQNGKIVISEPYEGFPAQKFGLKAGDVILEVEGKSTEKMTTQDVSNLLKGPAKKPVKIKLQRPGKKKPFEVDVVREKISIDAVPYYGMLDNNMAYIRLSNFTANCSEDVKKAFLELKENNPEGLVLDMRSNPGGLLQEAVKIVNFFVPEGSEIVSTKGKVTQWDKTYTATSAPLDTAIRIAVLTNGGSASASEIVAGAIQDLDRGLIIGSRTFGKGLVQTTRDLAYNSKLKVTTAKYYIPSGRCIQALDYSHRNEDGSVGIVPDSLISEFSTKKGRKVYDGGGIVPDIVLKPEQLSNLSAVLITNFLIFDFATSFTNENASIAQPEEFEITDEIYNQFSTFVKSKEFEYESQSKHILESLIEKAKEEKYYDLASDEFEAIKTRLEPHLDKDLNVFGDEVKSLLKNEIVSRYYYQKGAIRSSLNEDKVIEKAVDELGSQISYTSHFEPGIIITMKRP</sequence>
<dbReference type="NCBIfam" id="TIGR00225">
    <property type="entry name" value="prc"/>
    <property type="match status" value="1"/>
</dbReference>
<dbReference type="Pfam" id="PF17820">
    <property type="entry name" value="PDZ_6"/>
    <property type="match status" value="1"/>
</dbReference>
<keyword evidence="3 5" id="KW-0378">Hydrolase</keyword>
<dbReference type="CDD" id="cd07560">
    <property type="entry name" value="Peptidase_S41_CPP"/>
    <property type="match status" value="1"/>
</dbReference>
<protein>
    <submittedName>
        <fullName evidence="8">C-terminal processing peptidase-3. Serine peptidase. MEROPS family S41A</fullName>
    </submittedName>
</protein>
<feature type="transmembrane region" description="Helical" evidence="6">
    <location>
        <begin position="6"/>
        <end position="24"/>
    </location>
</feature>
<dbReference type="FunFam" id="2.30.42.10:FF:000063">
    <property type="entry name" value="Peptidase, S41 family"/>
    <property type="match status" value="1"/>
</dbReference>
<dbReference type="GO" id="GO:0006508">
    <property type="term" value="P:proteolysis"/>
    <property type="evidence" value="ECO:0007669"/>
    <property type="project" value="UniProtKB-KW"/>
</dbReference>
<evidence type="ECO:0000259" key="7">
    <source>
        <dbReference type="PROSITE" id="PS50106"/>
    </source>
</evidence>
<dbReference type="InterPro" id="IPR036034">
    <property type="entry name" value="PDZ_sf"/>
</dbReference>
<dbReference type="Gene3D" id="3.30.750.44">
    <property type="match status" value="1"/>
</dbReference>
<dbReference type="PANTHER" id="PTHR32060">
    <property type="entry name" value="TAIL-SPECIFIC PROTEASE"/>
    <property type="match status" value="1"/>
</dbReference>
<dbReference type="RefSeq" id="WP_073002182.1">
    <property type="nucleotide sequence ID" value="NZ_FQUM01000005.1"/>
</dbReference>
<dbReference type="Gene3D" id="2.30.42.10">
    <property type="match status" value="1"/>
</dbReference>
<keyword evidence="2 5" id="KW-0645">Protease</keyword>
<dbReference type="EMBL" id="FQUM01000005">
    <property type="protein sequence ID" value="SHF45369.1"/>
    <property type="molecule type" value="Genomic_DNA"/>
</dbReference>
<dbReference type="SMART" id="SM00245">
    <property type="entry name" value="TSPc"/>
    <property type="match status" value="1"/>
</dbReference>
<dbReference type="InterPro" id="IPR004447">
    <property type="entry name" value="Peptidase_S41A"/>
</dbReference>
<evidence type="ECO:0000256" key="6">
    <source>
        <dbReference type="SAM" id="Phobius"/>
    </source>
</evidence>
<dbReference type="PROSITE" id="PS50106">
    <property type="entry name" value="PDZ"/>
    <property type="match status" value="1"/>
</dbReference>
<dbReference type="GO" id="GO:0008236">
    <property type="term" value="F:serine-type peptidase activity"/>
    <property type="evidence" value="ECO:0007669"/>
    <property type="project" value="UniProtKB-KW"/>
</dbReference>
<dbReference type="STRING" id="1484053.SAMN05444274_105283"/>
<dbReference type="CDD" id="cd06782">
    <property type="entry name" value="cpPDZ_CPP-like"/>
    <property type="match status" value="1"/>
</dbReference>
<keyword evidence="9" id="KW-1185">Reference proteome</keyword>
<gene>
    <name evidence="8" type="ORF">SAMN05444274_105283</name>
</gene>
<dbReference type="OrthoDB" id="9812068at2"/>
<keyword evidence="6" id="KW-0812">Transmembrane</keyword>
<dbReference type="GO" id="GO:0007165">
    <property type="term" value="P:signal transduction"/>
    <property type="evidence" value="ECO:0007669"/>
    <property type="project" value="TreeGrafter"/>
</dbReference>
<reference evidence="8 9" key="1">
    <citation type="submission" date="2016-11" db="EMBL/GenBank/DDBJ databases">
        <authorList>
            <person name="Jaros S."/>
            <person name="Januszkiewicz K."/>
            <person name="Wedrychowicz H."/>
        </authorList>
    </citation>
    <scope>NUCLEOTIDE SEQUENCE [LARGE SCALE GENOMIC DNA]</scope>
    <source>
        <strain evidence="8 9">DSM 26910</strain>
    </source>
</reference>
<proteinExistence type="inferred from homology"/>
<evidence type="ECO:0000313" key="8">
    <source>
        <dbReference type="EMBL" id="SHF45369.1"/>
    </source>
</evidence>
<keyword evidence="6" id="KW-1133">Transmembrane helix</keyword>
<comment type="similarity">
    <text evidence="1 5">Belongs to the peptidase S41A family.</text>
</comment>
<keyword evidence="6" id="KW-0472">Membrane</keyword>
<dbReference type="SMART" id="SM00228">
    <property type="entry name" value="PDZ"/>
    <property type="match status" value="1"/>
</dbReference>
<dbReference type="AlphaFoldDB" id="A0A1M5BS59"/>
<dbReference type="Pfam" id="PF03572">
    <property type="entry name" value="Peptidase_S41"/>
    <property type="match status" value="1"/>
</dbReference>
<dbReference type="SUPFAM" id="SSF52096">
    <property type="entry name" value="ClpP/crotonase"/>
    <property type="match status" value="1"/>
</dbReference>
<feature type="domain" description="PDZ" evidence="7">
    <location>
        <begin position="98"/>
        <end position="151"/>
    </location>
</feature>
<evidence type="ECO:0000256" key="5">
    <source>
        <dbReference type="RuleBase" id="RU004404"/>
    </source>
</evidence>
<evidence type="ECO:0000256" key="2">
    <source>
        <dbReference type="ARBA" id="ARBA00022670"/>
    </source>
</evidence>
<evidence type="ECO:0000313" key="9">
    <source>
        <dbReference type="Proteomes" id="UP000184164"/>
    </source>
</evidence>
<dbReference type="InterPro" id="IPR041489">
    <property type="entry name" value="PDZ_6"/>
</dbReference>
<dbReference type="InterPro" id="IPR005151">
    <property type="entry name" value="Tail-specific_protease"/>
</dbReference>
<evidence type="ECO:0000256" key="3">
    <source>
        <dbReference type="ARBA" id="ARBA00022801"/>
    </source>
</evidence>
<evidence type="ECO:0000256" key="1">
    <source>
        <dbReference type="ARBA" id="ARBA00009179"/>
    </source>
</evidence>
<dbReference type="SUPFAM" id="SSF50156">
    <property type="entry name" value="PDZ domain-like"/>
    <property type="match status" value="1"/>
</dbReference>
<dbReference type="PANTHER" id="PTHR32060:SF30">
    <property type="entry name" value="CARBOXY-TERMINAL PROCESSING PROTEASE CTPA"/>
    <property type="match status" value="1"/>
</dbReference>
<dbReference type="Gene3D" id="3.90.226.10">
    <property type="entry name" value="2-enoyl-CoA Hydratase, Chain A, domain 1"/>
    <property type="match status" value="1"/>
</dbReference>
<dbReference type="GO" id="GO:0004175">
    <property type="term" value="F:endopeptidase activity"/>
    <property type="evidence" value="ECO:0007669"/>
    <property type="project" value="TreeGrafter"/>
</dbReference>
<dbReference type="InterPro" id="IPR001478">
    <property type="entry name" value="PDZ"/>
</dbReference>
<name>A0A1M5BS59_9BACT</name>
<evidence type="ECO:0000256" key="4">
    <source>
        <dbReference type="ARBA" id="ARBA00022825"/>
    </source>
</evidence>
<dbReference type="InterPro" id="IPR029045">
    <property type="entry name" value="ClpP/crotonase-like_dom_sf"/>
</dbReference>
<dbReference type="GO" id="GO:0030288">
    <property type="term" value="C:outer membrane-bounded periplasmic space"/>
    <property type="evidence" value="ECO:0007669"/>
    <property type="project" value="TreeGrafter"/>
</dbReference>
<accession>A0A1M5BS59</accession>
<keyword evidence="4 5" id="KW-0720">Serine protease</keyword>
<organism evidence="8 9">
    <name type="scientific">Mariniphaga anaerophila</name>
    <dbReference type="NCBI Taxonomy" id="1484053"/>
    <lineage>
        <taxon>Bacteria</taxon>
        <taxon>Pseudomonadati</taxon>
        <taxon>Bacteroidota</taxon>
        <taxon>Bacteroidia</taxon>
        <taxon>Marinilabiliales</taxon>
        <taxon>Prolixibacteraceae</taxon>
        <taxon>Mariniphaga</taxon>
    </lineage>
</organism>
<dbReference type="Proteomes" id="UP000184164">
    <property type="component" value="Unassembled WGS sequence"/>
</dbReference>